<name>A0AAP0B0B7_9ASPA</name>
<comment type="caution">
    <text evidence="4">The sequence shown here is derived from an EMBL/GenBank/DDBJ whole genome shotgun (WGS) entry which is preliminary data.</text>
</comment>
<evidence type="ECO:0000313" key="5">
    <source>
        <dbReference type="Proteomes" id="UP001418222"/>
    </source>
</evidence>
<dbReference type="PANTHER" id="PTHR13068:SF36">
    <property type="entry name" value="TRANSCRIPTION TERMINATION FACTOR MTEF1, CHLOROPLASTIC"/>
    <property type="match status" value="1"/>
</dbReference>
<gene>
    <name evidence="4" type="ORF">KSP39_PZI020253</name>
</gene>
<evidence type="ECO:0000256" key="1">
    <source>
        <dbReference type="ARBA" id="ARBA00007692"/>
    </source>
</evidence>
<keyword evidence="2" id="KW-0804">Transcription</keyword>
<protein>
    <submittedName>
        <fullName evidence="4">Uncharacterized protein</fullName>
    </submittedName>
</protein>
<dbReference type="SMART" id="SM00733">
    <property type="entry name" value="Mterf"/>
    <property type="match status" value="5"/>
</dbReference>
<dbReference type="Proteomes" id="UP001418222">
    <property type="component" value="Unassembled WGS sequence"/>
</dbReference>
<dbReference type="AlphaFoldDB" id="A0AAP0B0B7"/>
<keyword evidence="5" id="KW-1185">Reference proteome</keyword>
<evidence type="ECO:0000256" key="3">
    <source>
        <dbReference type="ARBA" id="ARBA00022946"/>
    </source>
</evidence>
<organism evidence="4 5">
    <name type="scientific">Platanthera zijinensis</name>
    <dbReference type="NCBI Taxonomy" id="2320716"/>
    <lineage>
        <taxon>Eukaryota</taxon>
        <taxon>Viridiplantae</taxon>
        <taxon>Streptophyta</taxon>
        <taxon>Embryophyta</taxon>
        <taxon>Tracheophyta</taxon>
        <taxon>Spermatophyta</taxon>
        <taxon>Magnoliopsida</taxon>
        <taxon>Liliopsida</taxon>
        <taxon>Asparagales</taxon>
        <taxon>Orchidaceae</taxon>
        <taxon>Orchidoideae</taxon>
        <taxon>Orchideae</taxon>
        <taxon>Orchidinae</taxon>
        <taxon>Platanthera</taxon>
    </lineage>
</organism>
<keyword evidence="3" id="KW-0809">Transit peptide</keyword>
<sequence length="305" mass="33984">MFSFCLNFSPTALLKSLQTVDPNPSHPTLRALPPSAAIAAVPGSDAGLRFREKLLFLERDIGVDSSRALSLNPDLRSAPLSSLQSVSSLLASFGLIPSDSARILSLHPSLLTADPAVSILPVFHFLLGPASIPLPELRLSINRCPRLLLSSVPNRLLPSLNFLRRLGFVGHHRITPRTTVLLVSNVEETLIPKLDFLQSLGFSYRDTVKMVLRSPGLLSYSIEKNFRPKLEFLLGEMGREMEELMDFPQYFSYSLEGKIKPRHLMLVEREFGSSSISLGKMLKASDGEFRERLLEMRLRFVGEEV</sequence>
<proteinExistence type="inferred from homology"/>
<dbReference type="Pfam" id="PF02536">
    <property type="entry name" value="mTERF"/>
    <property type="match status" value="1"/>
</dbReference>
<reference evidence="4 5" key="1">
    <citation type="journal article" date="2022" name="Nat. Plants">
        <title>Genomes of leafy and leafless Platanthera orchids illuminate the evolution of mycoheterotrophy.</title>
        <authorList>
            <person name="Li M.H."/>
            <person name="Liu K.W."/>
            <person name="Li Z."/>
            <person name="Lu H.C."/>
            <person name="Ye Q.L."/>
            <person name="Zhang D."/>
            <person name="Wang J.Y."/>
            <person name="Li Y.F."/>
            <person name="Zhong Z.M."/>
            <person name="Liu X."/>
            <person name="Yu X."/>
            <person name="Liu D.K."/>
            <person name="Tu X.D."/>
            <person name="Liu B."/>
            <person name="Hao Y."/>
            <person name="Liao X.Y."/>
            <person name="Jiang Y.T."/>
            <person name="Sun W.H."/>
            <person name="Chen J."/>
            <person name="Chen Y.Q."/>
            <person name="Ai Y."/>
            <person name="Zhai J.W."/>
            <person name="Wu S.S."/>
            <person name="Zhou Z."/>
            <person name="Hsiao Y.Y."/>
            <person name="Wu W.L."/>
            <person name="Chen Y.Y."/>
            <person name="Lin Y.F."/>
            <person name="Hsu J.L."/>
            <person name="Li C.Y."/>
            <person name="Wang Z.W."/>
            <person name="Zhao X."/>
            <person name="Zhong W.Y."/>
            <person name="Ma X.K."/>
            <person name="Ma L."/>
            <person name="Huang J."/>
            <person name="Chen G.Z."/>
            <person name="Huang M.Z."/>
            <person name="Huang L."/>
            <person name="Peng D.H."/>
            <person name="Luo Y.B."/>
            <person name="Zou S.Q."/>
            <person name="Chen S.P."/>
            <person name="Lan S."/>
            <person name="Tsai W.C."/>
            <person name="Van de Peer Y."/>
            <person name="Liu Z.J."/>
        </authorList>
    </citation>
    <scope>NUCLEOTIDE SEQUENCE [LARGE SCALE GENOMIC DNA]</scope>
    <source>
        <strain evidence="4">Lor287</strain>
    </source>
</reference>
<dbReference type="GO" id="GO:0003676">
    <property type="term" value="F:nucleic acid binding"/>
    <property type="evidence" value="ECO:0007669"/>
    <property type="project" value="InterPro"/>
</dbReference>
<dbReference type="EMBL" id="JBBWWQ010000018">
    <property type="protein sequence ID" value="KAK8921705.1"/>
    <property type="molecule type" value="Genomic_DNA"/>
</dbReference>
<dbReference type="Gene3D" id="1.25.70.10">
    <property type="entry name" value="Transcription termination factor 3, mitochondrial"/>
    <property type="match status" value="1"/>
</dbReference>
<evidence type="ECO:0000256" key="2">
    <source>
        <dbReference type="ARBA" id="ARBA00022472"/>
    </source>
</evidence>
<comment type="similarity">
    <text evidence="1">Belongs to the mTERF family.</text>
</comment>
<keyword evidence="2" id="KW-0805">Transcription regulation</keyword>
<dbReference type="GO" id="GO:0006353">
    <property type="term" value="P:DNA-templated transcription termination"/>
    <property type="evidence" value="ECO:0007669"/>
    <property type="project" value="UniProtKB-KW"/>
</dbReference>
<dbReference type="InterPro" id="IPR003690">
    <property type="entry name" value="MTERF"/>
</dbReference>
<evidence type="ECO:0000313" key="4">
    <source>
        <dbReference type="EMBL" id="KAK8921705.1"/>
    </source>
</evidence>
<keyword evidence="2" id="KW-0806">Transcription termination</keyword>
<dbReference type="PANTHER" id="PTHR13068">
    <property type="entry name" value="CGI-12 PROTEIN-RELATED"/>
    <property type="match status" value="1"/>
</dbReference>
<dbReference type="InterPro" id="IPR038538">
    <property type="entry name" value="MTERF_sf"/>
</dbReference>
<accession>A0AAP0B0B7</accession>